<dbReference type="Proteomes" id="UP000226192">
    <property type="component" value="Unassembled WGS sequence"/>
</dbReference>
<dbReference type="Gene3D" id="3.90.210.10">
    <property type="entry name" value="Heat-Labile Enterotoxin, subunit A"/>
    <property type="match status" value="2"/>
</dbReference>
<evidence type="ECO:0000313" key="4">
    <source>
        <dbReference type="Proteomes" id="UP000226192"/>
    </source>
</evidence>
<dbReference type="AlphaFoldDB" id="A0A2C5YEE9"/>
<accession>A0A2C5YEE9</accession>
<evidence type="ECO:0000256" key="2">
    <source>
        <dbReference type="SAM" id="MobiDB-lite"/>
    </source>
</evidence>
<feature type="region of interest" description="Disordered" evidence="2">
    <location>
        <begin position="330"/>
        <end position="385"/>
    </location>
</feature>
<gene>
    <name evidence="3" type="ORF">CDD81_1748</name>
</gene>
<reference evidence="3 4" key="1">
    <citation type="submission" date="2017-06" db="EMBL/GenBank/DDBJ databases">
        <title>Ant-infecting Ophiocordyceps genomes reveal a high diversity of potential behavioral manipulation genes and a possible major role for enterotoxins.</title>
        <authorList>
            <person name="De Bekker C."/>
            <person name="Evans H.C."/>
            <person name="Brachmann A."/>
            <person name="Hughes D.P."/>
        </authorList>
    </citation>
    <scope>NUCLEOTIDE SEQUENCE [LARGE SCALE GENOMIC DNA]</scope>
    <source>
        <strain evidence="3 4">Map64</strain>
    </source>
</reference>
<evidence type="ECO:0000313" key="3">
    <source>
        <dbReference type="EMBL" id="PHH65662.1"/>
    </source>
</evidence>
<proteinExistence type="predicted"/>
<feature type="compositionally biased region" description="Basic and acidic residues" evidence="2">
    <location>
        <begin position="9"/>
        <end position="21"/>
    </location>
</feature>
<dbReference type="SUPFAM" id="SSF56399">
    <property type="entry name" value="ADP-ribosylation"/>
    <property type="match status" value="1"/>
</dbReference>
<evidence type="ECO:0000256" key="1">
    <source>
        <dbReference type="SAM" id="Coils"/>
    </source>
</evidence>
<comment type="caution">
    <text evidence="3">The sequence shown here is derived from an EMBL/GenBank/DDBJ whole genome shotgun (WGS) entry which is preliminary data.</text>
</comment>
<dbReference type="EMBL" id="NJET01000015">
    <property type="protein sequence ID" value="PHH65662.1"/>
    <property type="molecule type" value="Genomic_DNA"/>
</dbReference>
<feature type="region of interest" description="Disordered" evidence="2">
    <location>
        <begin position="1"/>
        <end position="23"/>
    </location>
</feature>
<protein>
    <submittedName>
        <fullName evidence="3">Uncharacterized protein</fullName>
    </submittedName>
</protein>
<feature type="coiled-coil region" evidence="1">
    <location>
        <begin position="110"/>
        <end position="175"/>
    </location>
</feature>
<keyword evidence="4" id="KW-1185">Reference proteome</keyword>
<organism evidence="3 4">
    <name type="scientific">Ophiocordyceps australis</name>
    <dbReference type="NCBI Taxonomy" id="1399860"/>
    <lineage>
        <taxon>Eukaryota</taxon>
        <taxon>Fungi</taxon>
        <taxon>Dikarya</taxon>
        <taxon>Ascomycota</taxon>
        <taxon>Pezizomycotina</taxon>
        <taxon>Sordariomycetes</taxon>
        <taxon>Hypocreomycetidae</taxon>
        <taxon>Hypocreales</taxon>
        <taxon>Ophiocordycipitaceae</taxon>
        <taxon>Ophiocordyceps</taxon>
    </lineage>
</organism>
<sequence length="648" mass="71474">MEPNVVYRGDSRSPEEIKADGGFKPSHLNIPPLLYQLSKHFDYLKMNHGRLITPYISTTSDFKTALGRSRDQLNDNVAAYSNAEAFMNQKGVGDAVGWTGKFPLFKDALAEEKAADLARVIREAQKAADQAAAAGDETNRLLEAVKAAQEPNDALARAAEAAEAAKRAVKHAKEVASYADEQIMVSSKVYYKARDKSLAARHAAALALSTAYIMAAKAHVKKATNIAKKKKLGSARQALEWIAKVEDLRGKYLAKVASMIHALHAVARLSDEVDREMASKSIEPVIPSEDNVWAENRQWYDSALHQETAFLRRICNHMRNSMDTLSHLTAKAEKAATRSQRTVEKKIDKEASHESDKTEEQPKQSKNSPHKGTEVQRVSNSKPPHLFFYGRNKIWPTRARRQGGFYTPADALSPFKVSEFTLSRHMVRAGTEVAVAGGIVWPQVMSWLQVPEGYAMPKKEVRGRRVKHEHFKEAYEAKPKSLFQKNPDYDAKFDPNTITVNEKETQELMGSRMPRRTLTNFMAKNGKAMGFTSKFPVVGACKALPDTTHKRLVAATPSSHAVVPHEQGLVDRAWSFIKSHAVAVALLPGVGGLKLVHGLGEADDAAEFATLSTEAVEESGVLAEQGVWWLTQRGGMTPLGGDDGVYRG</sequence>
<keyword evidence="1" id="KW-0175">Coiled coil</keyword>
<dbReference type="STRING" id="1399860.A0A2C5YEE9"/>
<name>A0A2C5YEE9_9HYPO</name>
<dbReference type="OrthoDB" id="4939997at2759"/>
<feature type="compositionally biased region" description="Basic and acidic residues" evidence="2">
    <location>
        <begin position="330"/>
        <end position="363"/>
    </location>
</feature>